<protein>
    <submittedName>
        <fullName evidence="1">Uncharacterized protein</fullName>
    </submittedName>
</protein>
<accession>A0A560LY86</accession>
<name>A0A560LY86_9BRAD</name>
<evidence type="ECO:0000313" key="1">
    <source>
        <dbReference type="EMBL" id="TWC00356.1"/>
    </source>
</evidence>
<sequence length="65" mass="7202">MPNKSLPRLAIYGDLDRARDILRAWQPLDHLSPDDAELVVKAIAEGIARGRRHGLEMGQCCHLAA</sequence>
<comment type="caution">
    <text evidence="1">The sequence shown here is derived from an EMBL/GenBank/DDBJ whole genome shotgun (WGS) entry which is preliminary data.</text>
</comment>
<dbReference type="AlphaFoldDB" id="A0A560LY86"/>
<dbReference type="OrthoDB" id="8254840at2"/>
<gene>
    <name evidence="1" type="ORF">FBZ93_105153</name>
</gene>
<dbReference type="Proteomes" id="UP000321304">
    <property type="component" value="Unassembled WGS sequence"/>
</dbReference>
<keyword evidence="2" id="KW-1185">Reference proteome</keyword>
<evidence type="ECO:0000313" key="2">
    <source>
        <dbReference type="Proteomes" id="UP000321304"/>
    </source>
</evidence>
<dbReference type="EMBL" id="VITY01000005">
    <property type="protein sequence ID" value="TWC00356.1"/>
    <property type="molecule type" value="Genomic_DNA"/>
</dbReference>
<proteinExistence type="predicted"/>
<reference evidence="1 2" key="1">
    <citation type="submission" date="2019-06" db="EMBL/GenBank/DDBJ databases">
        <title>Genomic Encyclopedia of Type Strains, Phase IV (KMG-V): Genome sequencing to study the core and pangenomes of soil and plant-associated prokaryotes.</title>
        <authorList>
            <person name="Whitman W."/>
        </authorList>
    </citation>
    <scope>NUCLEOTIDE SEQUENCE [LARGE SCALE GENOMIC DNA]</scope>
    <source>
        <strain evidence="1 2">BR 10355</strain>
    </source>
</reference>
<dbReference type="RefSeq" id="WP_146986733.1">
    <property type="nucleotide sequence ID" value="NZ_VITY01000005.1"/>
</dbReference>
<organism evidence="1 2">
    <name type="scientific">Bradyrhizobium macuxiense</name>
    <dbReference type="NCBI Taxonomy" id="1755647"/>
    <lineage>
        <taxon>Bacteria</taxon>
        <taxon>Pseudomonadati</taxon>
        <taxon>Pseudomonadota</taxon>
        <taxon>Alphaproteobacteria</taxon>
        <taxon>Hyphomicrobiales</taxon>
        <taxon>Nitrobacteraceae</taxon>
        <taxon>Bradyrhizobium</taxon>
    </lineage>
</organism>